<evidence type="ECO:0000313" key="3">
    <source>
        <dbReference type="EMBL" id="KAK9163415.1"/>
    </source>
</evidence>
<feature type="compositionally biased region" description="Low complexity" evidence="1">
    <location>
        <begin position="61"/>
        <end position="80"/>
    </location>
</feature>
<feature type="region of interest" description="Disordered" evidence="1">
    <location>
        <begin position="59"/>
        <end position="80"/>
    </location>
</feature>
<dbReference type="Proteomes" id="UP001420932">
    <property type="component" value="Unassembled WGS sequence"/>
</dbReference>
<organism evidence="3 4">
    <name type="scientific">Stephania yunnanensis</name>
    <dbReference type="NCBI Taxonomy" id="152371"/>
    <lineage>
        <taxon>Eukaryota</taxon>
        <taxon>Viridiplantae</taxon>
        <taxon>Streptophyta</taxon>
        <taxon>Embryophyta</taxon>
        <taxon>Tracheophyta</taxon>
        <taxon>Spermatophyta</taxon>
        <taxon>Magnoliopsida</taxon>
        <taxon>Ranunculales</taxon>
        <taxon>Menispermaceae</taxon>
        <taxon>Menispermoideae</taxon>
        <taxon>Cissampelideae</taxon>
        <taxon>Stephania</taxon>
    </lineage>
</organism>
<reference evidence="3 4" key="1">
    <citation type="submission" date="2024-01" db="EMBL/GenBank/DDBJ databases">
        <title>Genome assemblies of Stephania.</title>
        <authorList>
            <person name="Yang L."/>
        </authorList>
    </citation>
    <scope>NUCLEOTIDE SEQUENCE [LARGE SCALE GENOMIC DNA]</scope>
    <source>
        <strain evidence="3">YNDBR</strain>
        <tissue evidence="3">Leaf</tissue>
    </source>
</reference>
<feature type="chain" id="PRO_5043021926" evidence="2">
    <location>
        <begin position="24"/>
        <end position="159"/>
    </location>
</feature>
<dbReference type="AlphaFoldDB" id="A0AAP0L3R5"/>
<feature type="signal peptide" evidence="2">
    <location>
        <begin position="1"/>
        <end position="23"/>
    </location>
</feature>
<gene>
    <name evidence="3" type="ORF">Syun_004317</name>
</gene>
<keyword evidence="2" id="KW-0732">Signal</keyword>
<evidence type="ECO:0000256" key="2">
    <source>
        <dbReference type="SAM" id="SignalP"/>
    </source>
</evidence>
<accession>A0AAP0L3R5</accession>
<name>A0AAP0L3R5_9MAGN</name>
<protein>
    <submittedName>
        <fullName evidence="3">Uncharacterized protein</fullName>
    </submittedName>
</protein>
<dbReference type="EMBL" id="JBBNAF010000002">
    <property type="protein sequence ID" value="KAK9163415.1"/>
    <property type="molecule type" value="Genomic_DNA"/>
</dbReference>
<comment type="caution">
    <text evidence="3">The sequence shown here is derived from an EMBL/GenBank/DDBJ whole genome shotgun (WGS) entry which is preliminary data.</text>
</comment>
<sequence length="159" mass="17085">MLFFMNMIFPFSLSFHLPGLSTCYPSVLSTLLSIPSHRMHNSGGSLSVHGGSGTLANEPVSPISFESGQSSESSGRSSAFGLSPVPPIVILDSSAPQNTDPMITRAKDGISMRKVLVASPTMSYDIPGSVEEALKDPQWKAAIDHEYQALLRNDTYILL</sequence>
<evidence type="ECO:0000256" key="1">
    <source>
        <dbReference type="SAM" id="MobiDB-lite"/>
    </source>
</evidence>
<evidence type="ECO:0000313" key="4">
    <source>
        <dbReference type="Proteomes" id="UP001420932"/>
    </source>
</evidence>
<proteinExistence type="predicted"/>
<keyword evidence="4" id="KW-1185">Reference proteome</keyword>